<evidence type="ECO:0000256" key="11">
    <source>
        <dbReference type="ARBA" id="ARBA00023136"/>
    </source>
</evidence>
<dbReference type="Pfam" id="PF01554">
    <property type="entry name" value="MatE"/>
    <property type="match status" value="2"/>
</dbReference>
<dbReference type="Proteomes" id="UP000236394">
    <property type="component" value="Unassembled WGS sequence"/>
</dbReference>
<comment type="subcellular location">
    <subcellularLocation>
        <location evidence="2">Cell membrane</location>
        <topology evidence="2">Multi-pass membrane protein</topology>
    </subcellularLocation>
</comment>
<keyword evidence="7" id="KW-1003">Cell membrane</keyword>
<feature type="transmembrane region" description="Helical" evidence="13">
    <location>
        <begin position="323"/>
        <end position="348"/>
    </location>
</feature>
<dbReference type="GO" id="GO:0015297">
    <property type="term" value="F:antiporter activity"/>
    <property type="evidence" value="ECO:0007669"/>
    <property type="project" value="UniProtKB-KW"/>
</dbReference>
<comment type="function">
    <text evidence="1">Multidrug efflux pump.</text>
</comment>
<dbReference type="RefSeq" id="WP_012993575.1">
    <property type="nucleotide sequence ID" value="NZ_NBZD01000001.1"/>
</dbReference>
<evidence type="ECO:0000256" key="2">
    <source>
        <dbReference type="ARBA" id="ARBA00004651"/>
    </source>
</evidence>
<feature type="transmembrane region" description="Helical" evidence="13">
    <location>
        <begin position="63"/>
        <end position="88"/>
    </location>
</feature>
<feature type="transmembrane region" description="Helical" evidence="13">
    <location>
        <begin position="396"/>
        <end position="414"/>
    </location>
</feature>
<feature type="transmembrane region" description="Helical" evidence="13">
    <location>
        <begin position="21"/>
        <end position="43"/>
    </location>
</feature>
<feature type="transmembrane region" description="Helical" evidence="13">
    <location>
        <begin position="201"/>
        <end position="220"/>
    </location>
</feature>
<evidence type="ECO:0000256" key="4">
    <source>
        <dbReference type="ARBA" id="ARBA00020268"/>
    </source>
</evidence>
<keyword evidence="5" id="KW-0813">Transport</keyword>
<name>A0A2J8B432_9FIRM</name>
<sequence length="461" mass="50917">MRLGFFRQSLAERREMILYGNTLKTIMYLSLPTLMMAVVQSLIPLTDGLYLNNTSSVAVAGAVGFAVPIINILTSLSQGLSVAALAILGQIFGQGDIPKVRHCASQTMFYSFLFGCCIAPFTLLAAFILRSQVNHEIAAPLFNYLSVYSLVLPFLFTASIYNAIKSATGQPEANFIRMLFLFILKLIFNGIFLSWLHLNEFGAVLASLGSYLTINAWMLYDLYIADSETRLTFKNIKPDKVFLTSLVKLAIPSMLSNMMVYFGFTLINMEVSSFGKVALNAQVIASNVSAMAFTVPSSIGSTITALVSMNIGINRTRQAKKSYFIGCLVSIVISAILIAIFLPLSPYLVLMFRNDPDIVDISAGALRIYLWSIIGFGIYMVTNGAFIGLGRTKMTLISGVLRIWFCRYLFILAFEKTLGVYSIFWGNLFSNTICGIIFSAILILCLPWKSVIQDKLSQIGR</sequence>
<evidence type="ECO:0000256" key="8">
    <source>
        <dbReference type="ARBA" id="ARBA00022692"/>
    </source>
</evidence>
<keyword evidence="6" id="KW-0050">Antiport</keyword>
<evidence type="ECO:0000256" key="6">
    <source>
        <dbReference type="ARBA" id="ARBA00022449"/>
    </source>
</evidence>
<evidence type="ECO:0000256" key="10">
    <source>
        <dbReference type="ARBA" id="ARBA00023065"/>
    </source>
</evidence>
<dbReference type="CDD" id="cd13138">
    <property type="entry name" value="MATE_yoeA_like"/>
    <property type="match status" value="1"/>
</dbReference>
<accession>A0A2J8B432</accession>
<dbReference type="GO" id="GO:0005886">
    <property type="term" value="C:plasma membrane"/>
    <property type="evidence" value="ECO:0007669"/>
    <property type="project" value="UniProtKB-SubCell"/>
</dbReference>
<feature type="transmembrane region" description="Helical" evidence="13">
    <location>
        <begin position="368"/>
        <end position="389"/>
    </location>
</feature>
<gene>
    <name evidence="14" type="ORF">B7R76_01210</name>
</gene>
<evidence type="ECO:0000256" key="5">
    <source>
        <dbReference type="ARBA" id="ARBA00022448"/>
    </source>
</evidence>
<dbReference type="PIRSF" id="PIRSF006603">
    <property type="entry name" value="DinF"/>
    <property type="match status" value="1"/>
</dbReference>
<keyword evidence="11 13" id="KW-0472">Membrane</keyword>
<keyword evidence="10" id="KW-0406">Ion transport</keyword>
<dbReference type="InterPro" id="IPR002528">
    <property type="entry name" value="MATE_fam"/>
</dbReference>
<evidence type="ECO:0000256" key="1">
    <source>
        <dbReference type="ARBA" id="ARBA00003408"/>
    </source>
</evidence>
<organism evidence="14 15">
    <name type="scientific">Mageeibacillus indolicus</name>
    <dbReference type="NCBI Taxonomy" id="884684"/>
    <lineage>
        <taxon>Bacteria</taxon>
        <taxon>Bacillati</taxon>
        <taxon>Bacillota</taxon>
        <taxon>Clostridia</taxon>
        <taxon>Eubacteriales</taxon>
        <taxon>Oscillospiraceae</taxon>
        <taxon>Mageeibacillus</taxon>
    </lineage>
</organism>
<dbReference type="OMA" id="EFWILLK"/>
<dbReference type="AlphaFoldDB" id="A0A2J8B432"/>
<dbReference type="EMBL" id="NBZD01000001">
    <property type="protein sequence ID" value="PNH19533.1"/>
    <property type="molecule type" value="Genomic_DNA"/>
</dbReference>
<comment type="similarity">
    <text evidence="3">Belongs to the multi antimicrobial extrusion (MATE) (TC 2.A.66.1) family.</text>
</comment>
<evidence type="ECO:0000256" key="3">
    <source>
        <dbReference type="ARBA" id="ARBA00010199"/>
    </source>
</evidence>
<feature type="transmembrane region" description="Helical" evidence="13">
    <location>
        <begin position="175"/>
        <end position="195"/>
    </location>
</feature>
<comment type="caution">
    <text evidence="14">The sequence shown here is derived from an EMBL/GenBank/DDBJ whole genome shotgun (WGS) entry which is preliminary data.</text>
</comment>
<dbReference type="PANTHER" id="PTHR43298">
    <property type="entry name" value="MULTIDRUG RESISTANCE PROTEIN NORM-RELATED"/>
    <property type="match status" value="1"/>
</dbReference>
<feature type="transmembrane region" description="Helical" evidence="13">
    <location>
        <begin position="420"/>
        <end position="446"/>
    </location>
</feature>
<keyword evidence="8 13" id="KW-0812">Transmembrane</keyword>
<dbReference type="GO" id="GO:0042910">
    <property type="term" value="F:xenobiotic transmembrane transporter activity"/>
    <property type="evidence" value="ECO:0007669"/>
    <property type="project" value="InterPro"/>
</dbReference>
<dbReference type="PANTHER" id="PTHR43298:SF2">
    <property type="entry name" value="FMN_FAD EXPORTER YEEO-RELATED"/>
    <property type="match status" value="1"/>
</dbReference>
<reference evidence="15" key="1">
    <citation type="submission" date="2017-04" db="EMBL/GenBank/DDBJ databases">
        <authorList>
            <person name="Bumgarner R.E."/>
            <person name="Fredricks D.N."/>
            <person name="Srinivasan S."/>
        </authorList>
    </citation>
    <scope>NUCLEOTIDE SEQUENCE [LARGE SCALE GENOMIC DNA]</scope>
    <source>
        <strain evidence="15">KA00405</strain>
    </source>
</reference>
<feature type="transmembrane region" description="Helical" evidence="13">
    <location>
        <begin position="284"/>
        <end position="311"/>
    </location>
</feature>
<evidence type="ECO:0000313" key="15">
    <source>
        <dbReference type="Proteomes" id="UP000236394"/>
    </source>
</evidence>
<keyword evidence="9 13" id="KW-1133">Transmembrane helix</keyword>
<proteinExistence type="inferred from homology"/>
<feature type="transmembrane region" description="Helical" evidence="13">
    <location>
        <begin position="241"/>
        <end position="264"/>
    </location>
</feature>
<dbReference type="GO" id="GO:0006811">
    <property type="term" value="P:monoatomic ion transport"/>
    <property type="evidence" value="ECO:0007669"/>
    <property type="project" value="UniProtKB-KW"/>
</dbReference>
<evidence type="ECO:0000256" key="9">
    <source>
        <dbReference type="ARBA" id="ARBA00022989"/>
    </source>
</evidence>
<evidence type="ECO:0000256" key="13">
    <source>
        <dbReference type="SAM" id="Phobius"/>
    </source>
</evidence>
<evidence type="ECO:0000256" key="12">
    <source>
        <dbReference type="ARBA" id="ARBA00031636"/>
    </source>
</evidence>
<dbReference type="InterPro" id="IPR050222">
    <property type="entry name" value="MATE_MdtK"/>
</dbReference>
<protein>
    <recommendedName>
        <fullName evidence="4">Probable multidrug resistance protein NorM</fullName>
    </recommendedName>
    <alternativeName>
        <fullName evidence="12">Multidrug-efflux transporter</fullName>
    </alternativeName>
</protein>
<feature type="transmembrane region" description="Helical" evidence="13">
    <location>
        <begin position="141"/>
        <end position="163"/>
    </location>
</feature>
<evidence type="ECO:0000256" key="7">
    <source>
        <dbReference type="ARBA" id="ARBA00022475"/>
    </source>
</evidence>
<dbReference type="InterPro" id="IPR048279">
    <property type="entry name" value="MdtK-like"/>
</dbReference>
<feature type="transmembrane region" description="Helical" evidence="13">
    <location>
        <begin position="109"/>
        <end position="129"/>
    </location>
</feature>
<evidence type="ECO:0000313" key="14">
    <source>
        <dbReference type="EMBL" id="PNH19533.1"/>
    </source>
</evidence>